<dbReference type="eggNOG" id="COG0801">
    <property type="taxonomic scope" value="Bacteria"/>
</dbReference>
<dbReference type="SUPFAM" id="SSF55083">
    <property type="entry name" value="6-hydroxymethyl-7,8-dihydropterin pyrophosphokinase, HPPK"/>
    <property type="match status" value="1"/>
</dbReference>
<dbReference type="RefSeq" id="WP_051921028.1">
    <property type="nucleotide sequence ID" value="NZ_JGYV01000026.1"/>
</dbReference>
<accession>A0A087AKL3</accession>
<dbReference type="EMBL" id="JGYV01000026">
    <property type="protein sequence ID" value="KFI59313.1"/>
    <property type="molecule type" value="Genomic_DNA"/>
</dbReference>
<comment type="caution">
    <text evidence="1">The sequence shown here is derived from an EMBL/GenBank/DDBJ whole genome shotgun (WGS) entry which is preliminary data.</text>
</comment>
<dbReference type="AlphaFoldDB" id="A0A087AKL3"/>
<sequence>MTSHTLSFTGVDIPNTTWHVEVTCTGEDPIDSALAAQVVRQVLATMRDATAERIAADLAEEVALRVPCGHVEVVVDFAVDDMPGRYAVATDRDTVGEALPVEHVSRGAVIAMESAVPNAEDVMRAAIVAIDGIPGTQVEGISPLYHVTAPDGRASHSAVIALHTTMSLRQLNNMLQALHGTHEGAVGLGVVAMDGLQSRERAGLDLQGAKRAAFLAPWMDMDPDATVDGDPVAFALANAPDAPFVGLASDHWIIGGGH</sequence>
<gene>
    <name evidence="1" type="ORF">BCUN_1654</name>
</gene>
<name>A0A087AKL3_9BIFI</name>
<dbReference type="InterPro" id="IPR035907">
    <property type="entry name" value="Hppk_sf"/>
</dbReference>
<dbReference type="Proteomes" id="UP000029067">
    <property type="component" value="Unassembled WGS sequence"/>
</dbReference>
<protein>
    <submittedName>
        <fullName evidence="1">Dihydroneopterin aldolase</fullName>
    </submittedName>
</protein>
<proteinExistence type="predicted"/>
<evidence type="ECO:0000313" key="2">
    <source>
        <dbReference type="Proteomes" id="UP000029067"/>
    </source>
</evidence>
<organism evidence="1 2">
    <name type="scientific">Bifidobacterium cuniculi</name>
    <dbReference type="NCBI Taxonomy" id="1688"/>
    <lineage>
        <taxon>Bacteria</taxon>
        <taxon>Bacillati</taxon>
        <taxon>Actinomycetota</taxon>
        <taxon>Actinomycetes</taxon>
        <taxon>Bifidobacteriales</taxon>
        <taxon>Bifidobacteriaceae</taxon>
        <taxon>Bifidobacterium</taxon>
    </lineage>
</organism>
<reference evidence="1 2" key="1">
    <citation type="submission" date="2014-03" db="EMBL/GenBank/DDBJ databases">
        <title>Genomics of Bifidobacteria.</title>
        <authorList>
            <person name="Ventura M."/>
            <person name="Milani C."/>
            <person name="Lugli G.A."/>
        </authorList>
    </citation>
    <scope>NUCLEOTIDE SEQUENCE [LARGE SCALE GENOMIC DNA]</scope>
    <source>
        <strain evidence="1 2">LMG 10738</strain>
    </source>
</reference>
<keyword evidence="2" id="KW-1185">Reference proteome</keyword>
<dbReference type="OrthoDB" id="9808041at2"/>
<evidence type="ECO:0000313" key="1">
    <source>
        <dbReference type="EMBL" id="KFI59313.1"/>
    </source>
</evidence>
<dbReference type="STRING" id="1688.BCUN_1654"/>